<gene>
    <name evidence="4" type="ORF">XENOCAPTIV_014508</name>
</gene>
<dbReference type="SMART" id="SM00248">
    <property type="entry name" value="ANK"/>
    <property type="match status" value="8"/>
</dbReference>
<evidence type="ECO:0000256" key="2">
    <source>
        <dbReference type="ARBA" id="ARBA00023043"/>
    </source>
</evidence>
<evidence type="ECO:0000256" key="3">
    <source>
        <dbReference type="PROSITE-ProRule" id="PRU00023"/>
    </source>
</evidence>
<proteinExistence type="predicted"/>
<feature type="repeat" description="ANK" evidence="3">
    <location>
        <begin position="111"/>
        <end position="143"/>
    </location>
</feature>
<dbReference type="Pfam" id="PF12796">
    <property type="entry name" value="Ank_2"/>
    <property type="match status" value="2"/>
</dbReference>
<dbReference type="Pfam" id="PF13637">
    <property type="entry name" value="Ank_4"/>
    <property type="match status" value="1"/>
</dbReference>
<keyword evidence="5" id="KW-1185">Reference proteome</keyword>
<protein>
    <recommendedName>
        <fullName evidence="6">Ankyrin repeat and SOCS box containing 14a</fullName>
    </recommendedName>
</protein>
<dbReference type="SUPFAM" id="SSF48403">
    <property type="entry name" value="Ankyrin repeat"/>
    <property type="match status" value="1"/>
</dbReference>
<dbReference type="PRINTS" id="PR01415">
    <property type="entry name" value="ANKYRIN"/>
</dbReference>
<dbReference type="Proteomes" id="UP001434883">
    <property type="component" value="Unassembled WGS sequence"/>
</dbReference>
<evidence type="ECO:0000256" key="1">
    <source>
        <dbReference type="ARBA" id="ARBA00022737"/>
    </source>
</evidence>
<dbReference type="PROSITE" id="PS50088">
    <property type="entry name" value="ANK_REPEAT"/>
    <property type="match status" value="4"/>
</dbReference>
<keyword evidence="2 3" id="KW-0040">ANK repeat</keyword>
<dbReference type="EMBL" id="JAHRIN010028213">
    <property type="protein sequence ID" value="MEQ2201573.1"/>
    <property type="molecule type" value="Genomic_DNA"/>
</dbReference>
<dbReference type="PANTHER" id="PTHR24198">
    <property type="entry name" value="ANKYRIN REPEAT AND PROTEIN KINASE DOMAIN-CONTAINING PROTEIN"/>
    <property type="match status" value="1"/>
</dbReference>
<dbReference type="PANTHER" id="PTHR24198:SF176">
    <property type="entry name" value="ANKYRIN REPEAT AND SOCS BOX CONTAINING 14"/>
    <property type="match status" value="1"/>
</dbReference>
<feature type="non-terminal residue" evidence="4">
    <location>
        <position position="306"/>
    </location>
</feature>
<organism evidence="4 5">
    <name type="scientific">Xenoophorus captivus</name>
    <dbReference type="NCBI Taxonomy" id="1517983"/>
    <lineage>
        <taxon>Eukaryota</taxon>
        <taxon>Metazoa</taxon>
        <taxon>Chordata</taxon>
        <taxon>Craniata</taxon>
        <taxon>Vertebrata</taxon>
        <taxon>Euteleostomi</taxon>
        <taxon>Actinopterygii</taxon>
        <taxon>Neopterygii</taxon>
        <taxon>Teleostei</taxon>
        <taxon>Neoteleostei</taxon>
        <taxon>Acanthomorphata</taxon>
        <taxon>Ovalentaria</taxon>
        <taxon>Atherinomorphae</taxon>
        <taxon>Cyprinodontiformes</taxon>
        <taxon>Goodeidae</taxon>
        <taxon>Xenoophorus</taxon>
    </lineage>
</organism>
<reference evidence="4 5" key="1">
    <citation type="submission" date="2021-06" db="EMBL/GenBank/DDBJ databases">
        <authorList>
            <person name="Palmer J.M."/>
        </authorList>
    </citation>
    <scope>NUCLEOTIDE SEQUENCE [LARGE SCALE GENOMIC DNA]</scope>
    <source>
        <strain evidence="4 5">XC_2019</strain>
        <tissue evidence="4">Muscle</tissue>
    </source>
</reference>
<evidence type="ECO:0008006" key="6">
    <source>
        <dbReference type="Google" id="ProtNLM"/>
    </source>
</evidence>
<accession>A0ABV0R0D0</accession>
<keyword evidence="1" id="KW-0677">Repeat</keyword>
<dbReference type="InterPro" id="IPR036770">
    <property type="entry name" value="Ankyrin_rpt-contain_sf"/>
</dbReference>
<feature type="repeat" description="ANK" evidence="3">
    <location>
        <begin position="78"/>
        <end position="110"/>
    </location>
</feature>
<dbReference type="PROSITE" id="PS50297">
    <property type="entry name" value="ANK_REP_REGION"/>
    <property type="match status" value="3"/>
</dbReference>
<feature type="repeat" description="ANK" evidence="3">
    <location>
        <begin position="219"/>
        <end position="246"/>
    </location>
</feature>
<dbReference type="InterPro" id="IPR002110">
    <property type="entry name" value="Ankyrin_rpt"/>
</dbReference>
<feature type="repeat" description="ANK" evidence="3">
    <location>
        <begin position="45"/>
        <end position="77"/>
    </location>
</feature>
<evidence type="ECO:0000313" key="5">
    <source>
        <dbReference type="Proteomes" id="UP001434883"/>
    </source>
</evidence>
<name>A0ABV0R0D0_9TELE</name>
<comment type="caution">
    <text evidence="4">The sequence shown here is derived from an EMBL/GenBank/DDBJ whole genome shotgun (WGS) entry which is preliminary data.</text>
</comment>
<dbReference type="Gene3D" id="1.25.40.20">
    <property type="entry name" value="Ankyrin repeat-containing domain"/>
    <property type="match status" value="3"/>
</dbReference>
<sequence length="306" mass="33630">TGGGDLSFRSVPSHLCLPSAIRSDRTDLVKLLLLRGSSVNQAGCHGRRPLHEASRAGNVELVKLLLEAGARPDPRSNYGFTPLALAAQGGHLEVVEILLRKGADIFSQAHDEASVLYEASASGNPAVISLLLEYGADANVSNHTGHLPIHRASHRGHLQCALLDAGYDPNYMLHPWIRRSYDDERKSALFFAVSNNDMASVRLLLEAGAMANQDPVKCLQVALCLGNYDLINLLLRYGANVNYYSRINTTHFPSALQYALKDEVVLRMLCTYGYDMERCFDCPYGNSSHIPEDYEGWTCAVIKDTL</sequence>
<evidence type="ECO:0000313" key="4">
    <source>
        <dbReference type="EMBL" id="MEQ2201573.1"/>
    </source>
</evidence>
<feature type="non-terminal residue" evidence="4">
    <location>
        <position position="1"/>
    </location>
</feature>